<dbReference type="RefSeq" id="WP_245097153.1">
    <property type="nucleotide sequence ID" value="NZ_CP095053.1"/>
</dbReference>
<sequence length="98" mass="10802">MANPSFSASLPGNGPYQYAENQDNLCGVHWSGAPGTEFKYNPIPNDVAGYCCRWLFIDGVQIGQLDANLSGELCAVTYKGMTYYFTPSGRYPFRTDLT</sequence>
<dbReference type="EMBL" id="CP095053">
    <property type="protein sequence ID" value="UOR07421.1"/>
    <property type="molecule type" value="Genomic_DNA"/>
</dbReference>
<dbReference type="Proteomes" id="UP000829925">
    <property type="component" value="Chromosome"/>
</dbReference>
<evidence type="ECO:0000313" key="1">
    <source>
        <dbReference type="EMBL" id="UOR07421.1"/>
    </source>
</evidence>
<keyword evidence="2" id="KW-1185">Reference proteome</keyword>
<organism evidence="1 2">
    <name type="scientific">Hymenobacter aerilatus</name>
    <dbReference type="NCBI Taxonomy" id="2932251"/>
    <lineage>
        <taxon>Bacteria</taxon>
        <taxon>Pseudomonadati</taxon>
        <taxon>Bacteroidota</taxon>
        <taxon>Cytophagia</taxon>
        <taxon>Cytophagales</taxon>
        <taxon>Hymenobacteraceae</taxon>
        <taxon>Hymenobacter</taxon>
    </lineage>
</organism>
<dbReference type="KEGG" id="haei:MUN82_10050"/>
<accession>A0A8T9T199</accession>
<evidence type="ECO:0000313" key="2">
    <source>
        <dbReference type="Proteomes" id="UP000829925"/>
    </source>
</evidence>
<gene>
    <name evidence="1" type="ORF">MUN82_10050</name>
</gene>
<proteinExistence type="predicted"/>
<protein>
    <submittedName>
        <fullName evidence="1">Uncharacterized protein</fullName>
    </submittedName>
</protein>
<reference evidence="1 2" key="1">
    <citation type="submission" date="2022-04" db="EMBL/GenBank/DDBJ databases">
        <title>Hymenobacter sp. isolated from the air.</title>
        <authorList>
            <person name="Won M."/>
            <person name="Lee C.-M."/>
            <person name="Woen H.-Y."/>
            <person name="Kwon S.-W."/>
        </authorList>
    </citation>
    <scope>NUCLEOTIDE SEQUENCE [LARGE SCALE GENOMIC DNA]</scope>
    <source>
        <strain evidence="2">5413 J-13</strain>
    </source>
</reference>
<dbReference type="AlphaFoldDB" id="A0A8T9T199"/>
<name>A0A8T9T199_9BACT</name>